<feature type="compositionally biased region" description="Low complexity" evidence="1">
    <location>
        <begin position="94"/>
        <end position="104"/>
    </location>
</feature>
<protein>
    <submittedName>
        <fullName evidence="3">Uncharacterized protein</fullName>
    </submittedName>
</protein>
<feature type="compositionally biased region" description="Low complexity" evidence="1">
    <location>
        <begin position="816"/>
        <end position="834"/>
    </location>
</feature>
<dbReference type="AlphaFoldDB" id="W7I501"/>
<feature type="region of interest" description="Disordered" evidence="1">
    <location>
        <begin position="955"/>
        <end position="1043"/>
    </location>
</feature>
<evidence type="ECO:0000313" key="3">
    <source>
        <dbReference type="EMBL" id="EWC43825.1"/>
    </source>
</evidence>
<feature type="compositionally biased region" description="Low complexity" evidence="1">
    <location>
        <begin position="435"/>
        <end position="445"/>
    </location>
</feature>
<feature type="region of interest" description="Disordered" evidence="1">
    <location>
        <begin position="20"/>
        <end position="151"/>
    </location>
</feature>
<evidence type="ECO:0000256" key="2">
    <source>
        <dbReference type="SAM" id="SignalP"/>
    </source>
</evidence>
<dbReference type="EMBL" id="KI966450">
    <property type="protein sequence ID" value="EWC43825.1"/>
    <property type="molecule type" value="Genomic_DNA"/>
</dbReference>
<gene>
    <name evidence="3" type="ORF">DRE_07269</name>
</gene>
<keyword evidence="4" id="KW-1185">Reference proteome</keyword>
<accession>W7I501</accession>
<dbReference type="Proteomes" id="UP000024837">
    <property type="component" value="Unassembled WGS sequence"/>
</dbReference>
<feature type="region of interest" description="Disordered" evidence="1">
    <location>
        <begin position="249"/>
        <end position="647"/>
    </location>
</feature>
<feature type="compositionally biased region" description="Polar residues" evidence="1">
    <location>
        <begin position="363"/>
        <end position="372"/>
    </location>
</feature>
<feature type="region of interest" description="Disordered" evidence="1">
    <location>
        <begin position="172"/>
        <end position="235"/>
    </location>
</feature>
<dbReference type="HOGENOM" id="CLU_290182_0_0_1"/>
<feature type="compositionally biased region" description="Polar residues" evidence="1">
    <location>
        <begin position="286"/>
        <end position="298"/>
    </location>
</feature>
<feature type="compositionally biased region" description="Acidic residues" evidence="1">
    <location>
        <begin position="72"/>
        <end position="93"/>
    </location>
</feature>
<feature type="compositionally biased region" description="Basic and acidic residues" evidence="1">
    <location>
        <begin position="313"/>
        <end position="334"/>
    </location>
</feature>
<feature type="compositionally biased region" description="Low complexity" evidence="1">
    <location>
        <begin position="763"/>
        <end position="776"/>
    </location>
</feature>
<feature type="compositionally biased region" description="Polar residues" evidence="1">
    <location>
        <begin position="905"/>
        <end position="935"/>
    </location>
</feature>
<feature type="compositionally biased region" description="Polar residues" evidence="1">
    <location>
        <begin position="117"/>
        <end position="135"/>
    </location>
</feature>
<feature type="compositionally biased region" description="Polar residues" evidence="1">
    <location>
        <begin position="578"/>
        <end position="589"/>
    </location>
</feature>
<feature type="compositionally biased region" description="Low complexity" evidence="1">
    <location>
        <begin position="557"/>
        <end position="570"/>
    </location>
</feature>
<feature type="compositionally biased region" description="Polar residues" evidence="1">
    <location>
        <begin position="716"/>
        <end position="726"/>
    </location>
</feature>
<reference evidence="3 4" key="1">
    <citation type="submission" date="2013-05" db="EMBL/GenBank/DDBJ databases">
        <title>Drechslerella stenobrocha genome reveals carnivorous origination and mechanical trapping mechanism of predatory fungi.</title>
        <authorList>
            <person name="Liu X."/>
            <person name="Zhang W."/>
            <person name="Liu K."/>
        </authorList>
    </citation>
    <scope>NUCLEOTIDE SEQUENCE [LARGE SCALE GENOMIC DNA]</scope>
    <source>
        <strain evidence="3 4">248</strain>
    </source>
</reference>
<feature type="compositionally biased region" description="Low complexity" evidence="1">
    <location>
        <begin position="703"/>
        <end position="715"/>
    </location>
</feature>
<name>W7I501_9PEZI</name>
<feature type="compositionally biased region" description="Polar residues" evidence="1">
    <location>
        <begin position="394"/>
        <end position="410"/>
    </location>
</feature>
<evidence type="ECO:0000313" key="4">
    <source>
        <dbReference type="Proteomes" id="UP000024837"/>
    </source>
</evidence>
<feature type="compositionally biased region" description="Polar residues" evidence="1">
    <location>
        <begin position="457"/>
        <end position="466"/>
    </location>
</feature>
<feature type="region of interest" description="Disordered" evidence="1">
    <location>
        <begin position="685"/>
        <end position="935"/>
    </location>
</feature>
<sequence>MAGMLWSAGAKLGLALAGALGEDVGDDGGGDFGDCGVEEPPDLTATEDYTAAEEPPHEEESVYGESESYYEGGEEDYSYEEGYEEGYEEEPEGEGYAYEPGKGYVYEYEPEDPGALDQTSSTYTGDTYFEQTDISQGHHGQLKSPGGQSRSLVGLAVGGAALAAGAALVANRARRRGRGAAGHPPSRGRGRGRGGAGAVAGRGRPHAQGLGGRLPVRGGIAQGPGRGGGFASGQVASSKLGRLPLRPVSYIGPPSLQDPTTPQFSNPPPSYSAVYPGGVGAAPLPTQRQRPNPAQLAQMSMRKLEALRQVQQQERERIEAQRREQQQDQQRPEKPAAAVPELEPQTLINLPPGVGKPNKKPVTATQVVNLPQQAKPRPNAVNNPSLHEIGGSGYAQTQPANPRPQASSPSAPGAQPRPNVVSNSSFHEMDGIGYTQTQQAQTQPQIPSPSSPVAQSRPNMVNNTSFHEMDGIGYTQAQQTQPQAQVPSPSAQSRPNVVNNPSFHEMDGVGYTQAQQAQPQAQVPSSPAQSRPNVMNNPSFYEMDGSGYTQTQVVNLPPSKAQQSQPQAQFPSPPAPVTQPSSAVNNSSFYEMDGSGFYEMEGSEYTRPIELPQTQARPQIPPPPAPATQSPPGAMNPSFYEMDGSGYTPVPAAQPVAAQPVTYPPPQPAAAQAWAPAVELDSARRYNATAQGRPQPVHASTWAQPGPAQAPAQLPTNGPQRTTSMLQRFPSRKPVQRPASIAVPSGAGPIASPVSQNNAVRPAPAAIENANVNANASSVQDNEEVGGWKPPPLKAVQRRRFGSGAGNPPQLETAQPPDASSSSETASAPARTATENTYVNPAFDAPPPPPTFQQEHQSAHKKGYFENAAPDTVIPGLKVRRPEHVSSPSSLPPTANAAVQAPNPGFQNQSVTHHATGSNQAAQWGPTTHETSTPTPIAASYEHARAESLSTYSTGLYNVPSKLPPPPKPPPSSFSDSPDPSARPGAFAAVELPASTGWASGQSPYDMHPMISELPEVSRRPAGGGEDLSRTAEPEASGVGGMSANQVSFGWESYY</sequence>
<feature type="compositionally biased region" description="Low complexity" evidence="1">
    <location>
        <begin position="351"/>
        <end position="362"/>
    </location>
</feature>
<evidence type="ECO:0000256" key="1">
    <source>
        <dbReference type="SAM" id="MobiDB-lite"/>
    </source>
</evidence>
<feature type="compositionally biased region" description="Pro residues" evidence="1">
    <location>
        <begin position="962"/>
        <end position="972"/>
    </location>
</feature>
<feature type="compositionally biased region" description="Gly residues" evidence="1">
    <location>
        <begin position="220"/>
        <end position="231"/>
    </location>
</feature>
<proteinExistence type="predicted"/>
<feature type="compositionally biased region" description="Low complexity" evidence="1">
    <location>
        <begin position="475"/>
        <end position="493"/>
    </location>
</feature>
<keyword evidence="2" id="KW-0732">Signal</keyword>
<feature type="chain" id="PRO_5004893681" evidence="2">
    <location>
        <begin position="22"/>
        <end position="1055"/>
    </location>
</feature>
<feature type="compositionally biased region" description="Low complexity" evidence="1">
    <location>
        <begin position="513"/>
        <end position="530"/>
    </location>
</feature>
<organism evidence="3 4">
    <name type="scientific">Drechslerella stenobrocha 248</name>
    <dbReference type="NCBI Taxonomy" id="1043628"/>
    <lineage>
        <taxon>Eukaryota</taxon>
        <taxon>Fungi</taxon>
        <taxon>Dikarya</taxon>
        <taxon>Ascomycota</taxon>
        <taxon>Pezizomycotina</taxon>
        <taxon>Orbiliomycetes</taxon>
        <taxon>Orbiliales</taxon>
        <taxon>Orbiliaceae</taxon>
        <taxon>Drechslerella</taxon>
    </lineage>
</organism>
<dbReference type="OrthoDB" id="5431290at2759"/>
<feature type="signal peptide" evidence="2">
    <location>
        <begin position="1"/>
        <end position="21"/>
    </location>
</feature>